<reference evidence="3" key="1">
    <citation type="submission" date="2006-02" db="EMBL/GenBank/DDBJ databases">
        <title>Complete sequence of chromosome of Rhodoferax ferrireducens DSM 15236.</title>
        <authorList>
            <person name="Copeland A."/>
            <person name="Lucas S."/>
            <person name="Lapidus A."/>
            <person name="Barry K."/>
            <person name="Detter J.C."/>
            <person name="Glavina del Rio T."/>
            <person name="Hammon N."/>
            <person name="Israni S."/>
            <person name="Pitluck S."/>
            <person name="Brettin T."/>
            <person name="Bruce D."/>
            <person name="Han C."/>
            <person name="Tapia R."/>
            <person name="Gilna P."/>
            <person name="Kiss H."/>
            <person name="Schmutz J."/>
            <person name="Larimer F."/>
            <person name="Land M."/>
            <person name="Kyrpides N."/>
            <person name="Ivanova N."/>
            <person name="Richardson P."/>
        </authorList>
    </citation>
    <scope>NUCLEOTIDE SEQUENCE [LARGE SCALE GENOMIC DNA]</scope>
    <source>
        <strain evidence="3">ATCC BAA-621 / DSM 15236 / T118</strain>
    </source>
</reference>
<dbReference type="AlphaFoldDB" id="Q223A7"/>
<dbReference type="GO" id="GO:0046872">
    <property type="term" value="F:metal ion binding"/>
    <property type="evidence" value="ECO:0007669"/>
    <property type="project" value="UniProtKB-KW"/>
</dbReference>
<dbReference type="STRING" id="338969.Rfer_0136"/>
<comment type="subunit">
    <text evidence="1">Forms a heterodimer with UbiV.</text>
</comment>
<feature type="binding site" evidence="1">
    <location>
        <position position="226"/>
    </location>
    <ligand>
        <name>[4Fe-4S] cluster</name>
        <dbReference type="ChEBI" id="CHEBI:49883"/>
    </ligand>
</feature>
<comment type="function">
    <text evidence="1">Required for O(2)-independent ubiquinone (coenzyme Q) biosynthesis. Together with UbiV, is essential for the C6-hydroxylation reaction in the oxygen-independent ubiquinone biosynthesis pathway.</text>
</comment>
<keyword evidence="1" id="KW-0479">Metal-binding</keyword>
<keyword evidence="1" id="KW-0411">Iron-sulfur</keyword>
<dbReference type="InterPro" id="IPR001539">
    <property type="entry name" value="Peptidase_U32"/>
</dbReference>
<dbReference type="PROSITE" id="PS01276">
    <property type="entry name" value="PEPTIDASE_U32"/>
    <property type="match status" value="1"/>
</dbReference>
<proteinExistence type="inferred from homology"/>
<dbReference type="UniPathway" id="UPA00232"/>
<evidence type="ECO:0000256" key="1">
    <source>
        <dbReference type="HAMAP-Rule" id="MF_02232"/>
    </source>
</evidence>
<keyword evidence="3" id="KW-1185">Reference proteome</keyword>
<dbReference type="HAMAP" id="MF_02232">
    <property type="entry name" value="UbiU"/>
    <property type="match status" value="1"/>
</dbReference>
<sequence>MHRSKVVHNPTTMMNTILDNSLVPPLAVPVAASMELVCPAGSLPALKAAVDNGADCVYLGFRDATNARNFAGLNFDEAAIETGIRYAHDRGRKVFVALNTYPQAAKAELWQRAVDRAAHSGVDAVILADPGMMAYAVKHQPQLRLHLSVQGSATNYEALDFYYQHFGIARAVLPRVLSLTQVEQVLEKTSVEIEVFGFGSLCVMVEGRCALSSYVTGEAPNTNGVCSPPKAVRWVETPQGRESRLNGVLIDRYATGENAGYPTLCKGRFDVGDEKNYYAIEEPTSLNTLSLLPELMRIGVRAIKIEGRQRSPAYVAQVTKVWREAIDSCRTNPQLYAAKPAWMSSLDKVAEGQQHTLGAYHRPWK</sequence>
<dbReference type="EMBL" id="CP000267">
    <property type="protein sequence ID" value="ABD67896.1"/>
    <property type="molecule type" value="Genomic_DNA"/>
</dbReference>
<feature type="binding site" evidence="1">
    <location>
        <position position="209"/>
    </location>
    <ligand>
        <name>[4Fe-4S] cluster</name>
        <dbReference type="ChEBI" id="CHEBI:49883"/>
    </ligand>
</feature>
<evidence type="ECO:0000313" key="3">
    <source>
        <dbReference type="Proteomes" id="UP000008332"/>
    </source>
</evidence>
<dbReference type="Pfam" id="PF01136">
    <property type="entry name" value="Peptidase_U32"/>
    <property type="match status" value="1"/>
</dbReference>
<dbReference type="GO" id="GO:0006744">
    <property type="term" value="P:ubiquinone biosynthetic process"/>
    <property type="evidence" value="ECO:0007669"/>
    <property type="project" value="UniProtKB-UniRule"/>
</dbReference>
<protein>
    <recommendedName>
        <fullName evidence="1">Ubiquinone biosynthesis protein UbiU</fullName>
    </recommendedName>
</protein>
<comment type="pathway">
    <text evidence="1">Cofactor biosynthesis; ubiquinone biosynthesis.</text>
</comment>
<name>Q223A7_ALBFT</name>
<keyword evidence="1" id="KW-0408">Iron</keyword>
<dbReference type="GO" id="GO:0051539">
    <property type="term" value="F:4 iron, 4 sulfur cluster binding"/>
    <property type="evidence" value="ECO:0007669"/>
    <property type="project" value="UniProtKB-UniRule"/>
</dbReference>
<dbReference type="PANTHER" id="PTHR30217">
    <property type="entry name" value="PEPTIDASE U32 FAMILY"/>
    <property type="match status" value="1"/>
</dbReference>
<gene>
    <name evidence="1" type="primary">ubiU</name>
    <name evidence="2" type="ordered locus">Rfer_0136</name>
</gene>
<keyword evidence="1" id="KW-0004">4Fe-4S</keyword>
<dbReference type="KEGG" id="rfr:Rfer_0136"/>
<feature type="binding site" evidence="1">
    <location>
        <position position="265"/>
    </location>
    <ligand>
        <name>[4Fe-4S] cluster</name>
        <dbReference type="ChEBI" id="CHEBI:49883"/>
    </ligand>
</feature>
<evidence type="ECO:0000313" key="2">
    <source>
        <dbReference type="EMBL" id="ABD67896.1"/>
    </source>
</evidence>
<dbReference type="Proteomes" id="UP000008332">
    <property type="component" value="Chromosome"/>
</dbReference>
<dbReference type="HOGENOM" id="CLU_011540_3_2_4"/>
<dbReference type="OrthoDB" id="9807498at2"/>
<keyword evidence="1" id="KW-0831">Ubiquinone biosynthesis</keyword>
<dbReference type="eggNOG" id="COG0826">
    <property type="taxonomic scope" value="Bacteria"/>
</dbReference>
<comment type="similarity">
    <text evidence="1">Belongs to the peptidase U32 family. UbiU subfamily.</text>
</comment>
<dbReference type="InterPro" id="IPR043692">
    <property type="entry name" value="UbiU"/>
</dbReference>
<feature type="binding site" evidence="1">
    <location>
        <position position="202"/>
    </location>
    <ligand>
        <name>[4Fe-4S] cluster</name>
        <dbReference type="ChEBI" id="CHEBI:49883"/>
    </ligand>
</feature>
<organism evidence="2 3">
    <name type="scientific">Albidiferax ferrireducens (strain ATCC BAA-621 / DSM 15236 / T118)</name>
    <name type="common">Rhodoferax ferrireducens</name>
    <dbReference type="NCBI Taxonomy" id="338969"/>
    <lineage>
        <taxon>Bacteria</taxon>
        <taxon>Pseudomonadati</taxon>
        <taxon>Pseudomonadota</taxon>
        <taxon>Betaproteobacteria</taxon>
        <taxon>Burkholderiales</taxon>
        <taxon>Comamonadaceae</taxon>
        <taxon>Rhodoferax</taxon>
    </lineage>
</organism>
<comment type="cofactor">
    <cofactor evidence="1">
        <name>[4Fe-4S] cluster</name>
        <dbReference type="ChEBI" id="CHEBI:49883"/>
    </cofactor>
</comment>
<accession>Q223A7</accession>
<dbReference type="InterPro" id="IPR051454">
    <property type="entry name" value="RNA/ubiquinone_mod_enzymes"/>
</dbReference>
<dbReference type="PANTHER" id="PTHR30217:SF3">
    <property type="entry name" value="UBIQUINONE BIOSYNTHESIS PROTEIN UBIU"/>
    <property type="match status" value="1"/>
</dbReference>